<accession>A0ABX6IS34</accession>
<sequence>MREESLKKNWTRWNPSPETPECLLMKNKLTKKDSNKIIHRY</sequence>
<reference evidence="1" key="1">
    <citation type="submission" date="2019-01" db="EMBL/GenBank/DDBJ databases">
        <title>Whole genome sequencing and annotation enables comparative genome analysis that reveals unique features of the Chlamydia suis R19 Genome.</title>
        <authorList>
            <person name="Dimond Z.E."/>
        </authorList>
    </citation>
    <scope>NUCLEOTIDE SEQUENCE [LARGE SCALE GENOMIC DNA]</scope>
    <source>
        <strain evidence="1">R19</strain>
    </source>
</reference>
<gene>
    <name evidence="1" type="primary">hypothetical protein</name>
    <name evidence="1" type="ORF">Chls_056</name>
</gene>
<organism evidence="1 2">
    <name type="scientific">Chlamydia suis</name>
    <dbReference type="NCBI Taxonomy" id="83559"/>
    <lineage>
        <taxon>Bacteria</taxon>
        <taxon>Pseudomonadati</taxon>
        <taxon>Chlamydiota</taxon>
        <taxon>Chlamydiia</taxon>
        <taxon>Chlamydiales</taxon>
        <taxon>Chlamydiaceae</taxon>
        <taxon>Chlamydia/Chlamydophila group</taxon>
        <taxon>Chlamydia</taxon>
    </lineage>
</organism>
<evidence type="ECO:0000313" key="1">
    <source>
        <dbReference type="EMBL" id="QHP82931.1"/>
    </source>
</evidence>
<evidence type="ECO:0000313" key="2">
    <source>
        <dbReference type="Proteomes" id="UP000512184"/>
    </source>
</evidence>
<dbReference type="EMBL" id="CP035278">
    <property type="protein sequence ID" value="QHP82931.1"/>
    <property type="molecule type" value="Genomic_DNA"/>
</dbReference>
<protein>
    <submittedName>
        <fullName evidence="1">Uncharacterized protein</fullName>
    </submittedName>
</protein>
<dbReference type="Proteomes" id="UP000512184">
    <property type="component" value="Chromosome"/>
</dbReference>
<proteinExistence type="predicted"/>
<name>A0ABX6IS34_9CHLA</name>
<keyword evidence="2" id="KW-1185">Reference proteome</keyword>